<protein>
    <recommendedName>
        <fullName evidence="1">non-specific serine/threonine protein kinase</fullName>
        <ecNumber evidence="1">2.7.11.1</ecNumber>
    </recommendedName>
</protein>
<evidence type="ECO:0000256" key="5">
    <source>
        <dbReference type="ARBA" id="ARBA00022741"/>
    </source>
</evidence>
<feature type="coiled-coil region" evidence="10">
    <location>
        <begin position="891"/>
        <end position="1198"/>
    </location>
</feature>
<feature type="coiled-coil region" evidence="10">
    <location>
        <begin position="691"/>
        <end position="795"/>
    </location>
</feature>
<name>A0AA85JA59_TRIRE</name>
<comment type="catalytic activity">
    <reaction evidence="9">
        <text>L-seryl-[protein] + ATP = O-phospho-L-seryl-[protein] + ADP + H(+)</text>
        <dbReference type="Rhea" id="RHEA:17989"/>
        <dbReference type="Rhea" id="RHEA-COMP:9863"/>
        <dbReference type="Rhea" id="RHEA-COMP:11604"/>
        <dbReference type="ChEBI" id="CHEBI:15378"/>
        <dbReference type="ChEBI" id="CHEBI:29999"/>
        <dbReference type="ChEBI" id="CHEBI:30616"/>
        <dbReference type="ChEBI" id="CHEBI:83421"/>
        <dbReference type="ChEBI" id="CHEBI:456216"/>
        <dbReference type="EC" id="2.7.11.1"/>
    </reaction>
</comment>
<evidence type="ECO:0000313" key="14">
    <source>
        <dbReference type="Proteomes" id="UP000050795"/>
    </source>
</evidence>
<feature type="coiled-coil region" evidence="10">
    <location>
        <begin position="1222"/>
        <end position="1284"/>
    </location>
</feature>
<keyword evidence="5" id="KW-0547">Nucleotide-binding</keyword>
<evidence type="ECO:0000259" key="13">
    <source>
        <dbReference type="PROSITE" id="PS51285"/>
    </source>
</evidence>
<dbReference type="PANTHER" id="PTHR22988:SF71">
    <property type="entry name" value="CITRON RHO-INTERACTING KINASE"/>
    <property type="match status" value="1"/>
</dbReference>
<dbReference type="InterPro" id="IPR050839">
    <property type="entry name" value="Rho-assoc_Ser/Thr_Kinase"/>
</dbReference>
<keyword evidence="2" id="KW-0723">Serine/threonine-protein kinase</keyword>
<feature type="region of interest" description="Disordered" evidence="11">
    <location>
        <begin position="1334"/>
        <end position="1353"/>
    </location>
</feature>
<feature type="domain" description="AGC-kinase C-terminal" evidence="13">
    <location>
        <begin position="476"/>
        <end position="539"/>
    </location>
</feature>
<evidence type="ECO:0000256" key="10">
    <source>
        <dbReference type="SAM" id="Coils"/>
    </source>
</evidence>
<comment type="catalytic activity">
    <reaction evidence="8">
        <text>L-threonyl-[protein] + ATP = O-phospho-L-threonyl-[protein] + ADP + H(+)</text>
        <dbReference type="Rhea" id="RHEA:46608"/>
        <dbReference type="Rhea" id="RHEA-COMP:11060"/>
        <dbReference type="Rhea" id="RHEA-COMP:11605"/>
        <dbReference type="ChEBI" id="CHEBI:15378"/>
        <dbReference type="ChEBI" id="CHEBI:30013"/>
        <dbReference type="ChEBI" id="CHEBI:30616"/>
        <dbReference type="ChEBI" id="CHEBI:61977"/>
        <dbReference type="ChEBI" id="CHEBI:456216"/>
        <dbReference type="EC" id="2.7.11.1"/>
    </reaction>
</comment>
<dbReference type="Gene3D" id="1.10.287.1490">
    <property type="match status" value="1"/>
</dbReference>
<dbReference type="FunFam" id="1.10.510.10:FF:000024">
    <property type="entry name" value="Probable serine/threonine-protein kinase cot-1"/>
    <property type="match status" value="1"/>
</dbReference>
<dbReference type="GO" id="GO:0005524">
    <property type="term" value="F:ATP binding"/>
    <property type="evidence" value="ECO:0007669"/>
    <property type="project" value="UniProtKB-KW"/>
</dbReference>
<evidence type="ECO:0000256" key="4">
    <source>
        <dbReference type="ARBA" id="ARBA00022679"/>
    </source>
</evidence>
<dbReference type="SUPFAM" id="SSF56112">
    <property type="entry name" value="Protein kinase-like (PK-like)"/>
    <property type="match status" value="1"/>
</dbReference>
<keyword evidence="6" id="KW-0418">Kinase</keyword>
<feature type="region of interest" description="Disordered" evidence="11">
    <location>
        <begin position="1419"/>
        <end position="1438"/>
    </location>
</feature>
<dbReference type="GO" id="GO:0005737">
    <property type="term" value="C:cytoplasm"/>
    <property type="evidence" value="ECO:0007669"/>
    <property type="project" value="TreeGrafter"/>
</dbReference>
<dbReference type="InterPro" id="IPR011009">
    <property type="entry name" value="Kinase-like_dom_sf"/>
</dbReference>
<evidence type="ECO:0000256" key="3">
    <source>
        <dbReference type="ARBA" id="ARBA00022553"/>
    </source>
</evidence>
<dbReference type="Proteomes" id="UP000050795">
    <property type="component" value="Unassembled WGS sequence"/>
</dbReference>
<keyword evidence="4" id="KW-0808">Transferase</keyword>
<keyword evidence="14" id="KW-1185">Reference proteome</keyword>
<dbReference type="GO" id="GO:0004674">
    <property type="term" value="F:protein serine/threonine kinase activity"/>
    <property type="evidence" value="ECO:0007669"/>
    <property type="project" value="UniProtKB-KW"/>
</dbReference>
<evidence type="ECO:0000256" key="11">
    <source>
        <dbReference type="SAM" id="MobiDB-lite"/>
    </source>
</evidence>
<keyword evidence="3" id="KW-0597">Phosphoprotein</keyword>
<evidence type="ECO:0000256" key="9">
    <source>
        <dbReference type="ARBA" id="ARBA00048679"/>
    </source>
</evidence>
<dbReference type="GO" id="GO:0031032">
    <property type="term" value="P:actomyosin structure organization"/>
    <property type="evidence" value="ECO:0007669"/>
    <property type="project" value="TreeGrafter"/>
</dbReference>
<evidence type="ECO:0000256" key="2">
    <source>
        <dbReference type="ARBA" id="ARBA00022527"/>
    </source>
</evidence>
<accession>A0AA85JA59</accession>
<feature type="compositionally biased region" description="Low complexity" evidence="11">
    <location>
        <begin position="1486"/>
        <end position="1502"/>
    </location>
</feature>
<dbReference type="SMART" id="SM00220">
    <property type="entry name" value="S_TKc"/>
    <property type="match status" value="1"/>
</dbReference>
<sequence length="1573" mass="178080">MTSPIKPIDNFLVSSTPHPLQMKSKSGVKRSESRSVNLTHDMKTDGTTLIQDMDIFQFKVKGEENESYMTNLEDIRCLDWTSKRASYLFDLLTRPPLLFSPSMGISLSFKKDSQRSGLQLLPLNKRNRPINPDPCLLSIDGLLDCLFVTNSLVDQIYHDCMENADDRGSDEYEQSPTILAAKFFRRRVKPIISRLSELRLKLSDFKLGACVGRGACGIVRVVREVSPPHSVYAMKSQFKGAWLHHDPEGSQILLERTVLAQATAIGNPWLPHLHYAFQDEKYLHLVMDYEPGGDLYIFLSKVGHLLDAKMVQFYAAEAVEAIHSLHRMGYIHCDLKPENFAIERSGHLKLIDFGSAIRLDADGKCICPTMVGTKEYLNIELLRQRGRHNQEPLLVGPEFDYWAIGVLLYELFYGQTPFYDEDDDKMMQKIMDYGKTLKFPPSSEITESAIDLIKSLIITPSKRLTYEDVVMHTFFKDVDFTTLREVIPPYLPPVGELDDVSNFSGGGSRTRDEAIMDVSTNKTFSPVRFTKSSSVHDGCAAQCATLDNDDNEVDETVLDRRAVKSIPDDENQENINPEKSLRSTEEAKRQAIQEAAAVPINEEMEEIEDIEWQGSECVRDLPFLGYTYTPGLVLFGNLTKKQTPLSIAAANVGTSFVVNLSTPHKFALTGRRDSLATSLKRSIVCSEGGQSNDAEKKNDNEIVSLSELQQRNQQLCEQIEQLRLQNKESEDLRQRLVSAFDNGHVLKEINEAVRVLSDTVVEKDRSTIDQLNSRIKQLHEENLRLTASLQSCQQAQSVVDQVQQAVSRLSNLPSNFAEADLLDLLTALCPSTVFTTNDASTDASFLNIPSSTSNSPSDNLVGYEIVYRLINFAVKQFKHASNRANQSCYTLESTNAELKKALDESKQQVNQLVETIDGIIADQRQSRETENNLNREIKVLKQKLEDAKDYQRDLNQKCLQFEDKYFTVRDKLRDEEKKNKEIMEKLEQVTADSARKQEKSSEIQSQSDQLNLLIERNEQVERELAALGNTFKETIQQYTVERTDLRKQLDSVKTENEELLKSKKAECCELEERAEKAESQLKGLRDQIANMQTERSRLIAASVGSSQQLSDVNIKLNEANRKQESLEQALREAQLRLERMNTTQNQTLALDQVRNELESTRTQLRTAQSELIHYKQNEDLLRERTVNYEREILDLKQELTLTRSRYDQLQTTITSPYASESLSELHNQVASLTDENQTLKDELDQLKTQVERLRLNNTQLVGQRDAARQEARESEMAILRAKELSESSQQALQRENHRLSTITEQQGKLINHMRGLLPAEFNLVHRTPLIDDGSSIPVPASEGGKQRSRKITRVSRPGAPLISVASAFFSRHRKRDTIKPETNSTNSKALGSGDFTRQPSRLQKMMSKTRLNLKKHGTLPGKLEFHSDSPQSTPTGEDCYVEEYDPLGYDVYSTDETDFDDGLPFPASSGFAVPLPPRESDNVSNTGSTSSTPSIASSAPPASVDFIRDRSWRRNRSKVHVAWADTSDKLELRREPSVTKHRGQPRLLKQLSKVLSRSKQSSTPSDPSRLEED</sequence>
<dbReference type="Gene3D" id="1.10.510.10">
    <property type="entry name" value="Transferase(Phosphotransferase) domain 1"/>
    <property type="match status" value="1"/>
</dbReference>
<feature type="compositionally biased region" description="Polar residues" evidence="11">
    <location>
        <begin position="1553"/>
        <end position="1566"/>
    </location>
</feature>
<dbReference type="Gene3D" id="3.30.200.20">
    <property type="entry name" value="Phosphorylase Kinase, domain 1"/>
    <property type="match status" value="1"/>
</dbReference>
<feature type="region of interest" description="Disordered" evidence="11">
    <location>
        <begin position="563"/>
        <end position="585"/>
    </location>
</feature>
<reference evidence="14" key="1">
    <citation type="submission" date="2022-06" db="EMBL/GenBank/DDBJ databases">
        <authorList>
            <person name="Berger JAMES D."/>
            <person name="Berger JAMES D."/>
        </authorList>
    </citation>
    <scope>NUCLEOTIDE SEQUENCE [LARGE SCALE GENOMIC DNA]</scope>
</reference>
<evidence type="ECO:0000256" key="7">
    <source>
        <dbReference type="ARBA" id="ARBA00022840"/>
    </source>
</evidence>
<dbReference type="PROSITE" id="PS51285">
    <property type="entry name" value="AGC_KINASE_CTER"/>
    <property type="match status" value="1"/>
</dbReference>
<keyword evidence="7" id="KW-0067">ATP-binding</keyword>
<dbReference type="InterPro" id="IPR000961">
    <property type="entry name" value="AGC-kinase_C"/>
</dbReference>
<proteinExistence type="predicted"/>
<dbReference type="Pfam" id="PF00069">
    <property type="entry name" value="Pkinase"/>
    <property type="match status" value="1"/>
</dbReference>
<dbReference type="PROSITE" id="PS50011">
    <property type="entry name" value="PROTEIN_KINASE_DOM"/>
    <property type="match status" value="1"/>
</dbReference>
<keyword evidence="10" id="KW-0175">Coiled coil</keyword>
<evidence type="ECO:0000259" key="12">
    <source>
        <dbReference type="PROSITE" id="PS50011"/>
    </source>
</evidence>
<dbReference type="GO" id="GO:0005856">
    <property type="term" value="C:cytoskeleton"/>
    <property type="evidence" value="ECO:0007669"/>
    <property type="project" value="TreeGrafter"/>
</dbReference>
<feature type="region of interest" description="Disordered" evidence="11">
    <location>
        <begin position="1463"/>
        <end position="1502"/>
    </location>
</feature>
<dbReference type="EC" id="2.7.11.1" evidence="1"/>
<reference evidence="15" key="2">
    <citation type="submission" date="2023-11" db="UniProtKB">
        <authorList>
            <consortium name="WormBaseParasite"/>
        </authorList>
    </citation>
    <scope>IDENTIFICATION</scope>
</reference>
<evidence type="ECO:0000256" key="6">
    <source>
        <dbReference type="ARBA" id="ARBA00022777"/>
    </source>
</evidence>
<feature type="domain" description="Protein kinase" evidence="12">
    <location>
        <begin position="205"/>
        <end position="475"/>
    </location>
</feature>
<evidence type="ECO:0000313" key="15">
    <source>
        <dbReference type="WBParaSite" id="TREG1_143880.1"/>
    </source>
</evidence>
<dbReference type="PANTHER" id="PTHR22988">
    <property type="entry name" value="MYOTONIC DYSTROPHY S/T KINASE-RELATED"/>
    <property type="match status" value="1"/>
</dbReference>
<organism evidence="14 15">
    <name type="scientific">Trichobilharzia regenti</name>
    <name type="common">Nasal bird schistosome</name>
    <dbReference type="NCBI Taxonomy" id="157069"/>
    <lineage>
        <taxon>Eukaryota</taxon>
        <taxon>Metazoa</taxon>
        <taxon>Spiralia</taxon>
        <taxon>Lophotrochozoa</taxon>
        <taxon>Platyhelminthes</taxon>
        <taxon>Trematoda</taxon>
        <taxon>Digenea</taxon>
        <taxon>Strigeidida</taxon>
        <taxon>Schistosomatoidea</taxon>
        <taxon>Schistosomatidae</taxon>
        <taxon>Trichobilharzia</taxon>
    </lineage>
</organism>
<evidence type="ECO:0000256" key="1">
    <source>
        <dbReference type="ARBA" id="ARBA00012513"/>
    </source>
</evidence>
<dbReference type="WBParaSite" id="TREG1_143880.1">
    <property type="protein sequence ID" value="TREG1_143880.1"/>
    <property type="gene ID" value="TREG1_143880"/>
</dbReference>
<evidence type="ECO:0000256" key="8">
    <source>
        <dbReference type="ARBA" id="ARBA00047899"/>
    </source>
</evidence>
<dbReference type="InterPro" id="IPR000719">
    <property type="entry name" value="Prot_kinase_dom"/>
</dbReference>
<feature type="region of interest" description="Disordered" evidence="11">
    <location>
        <begin position="1534"/>
        <end position="1573"/>
    </location>
</feature>